<dbReference type="RefSeq" id="WP_117987765.1">
    <property type="nucleotide sequence ID" value="NZ_CABMFG010000021.1"/>
</dbReference>
<dbReference type="Proteomes" id="UP000286075">
    <property type="component" value="Unassembled WGS sequence"/>
</dbReference>
<proteinExistence type="predicted"/>
<sequence length="274" mass="30335">MRKLFLIILIILSSMLVNAQNLVLPLYGKAEFETIASLDDEMPELHVYLTDRPSRQAVVVCPGGGYKGLSFGSEGVAVAKWLNKNGIAAFVVKYRMPAGRQEVPVKDLTRAFEIVMANAGKWNLDSCKIGLMGFSAGGHLAATGLVTLRGELKPDFGILVYPVISMKKDITHQFSRFNLIGKKPSEDTVIKFSAEEQVAEDTPATILFHCSDDPAVKPENSIVFYQALLKNAVPAEMHIYPKGRHGWGFIEGAPFPYFNEFKTTVLRWIAEQNN</sequence>
<dbReference type="InterPro" id="IPR050300">
    <property type="entry name" value="GDXG_lipolytic_enzyme"/>
</dbReference>
<protein>
    <submittedName>
        <fullName evidence="3">Alpha/beta hydrolase</fullName>
    </submittedName>
</protein>
<dbReference type="GO" id="GO:0016787">
    <property type="term" value="F:hydrolase activity"/>
    <property type="evidence" value="ECO:0007669"/>
    <property type="project" value="UniProtKB-KW"/>
</dbReference>
<keyword evidence="1 3" id="KW-0378">Hydrolase</keyword>
<dbReference type="OrthoDB" id="9796689at2"/>
<dbReference type="SUPFAM" id="SSF53474">
    <property type="entry name" value="alpha/beta-Hydrolases"/>
    <property type="match status" value="1"/>
</dbReference>
<name>A0A413H352_9BACE</name>
<evidence type="ECO:0000259" key="2">
    <source>
        <dbReference type="Pfam" id="PF20434"/>
    </source>
</evidence>
<dbReference type="PANTHER" id="PTHR48081:SF6">
    <property type="entry name" value="PEPTIDASE S9 PROLYL OLIGOPEPTIDASE CATALYTIC DOMAIN-CONTAINING PROTEIN"/>
    <property type="match status" value="1"/>
</dbReference>
<reference evidence="3 4" key="1">
    <citation type="submission" date="2018-08" db="EMBL/GenBank/DDBJ databases">
        <title>A genome reference for cultivated species of the human gut microbiota.</title>
        <authorList>
            <person name="Zou Y."/>
            <person name="Xue W."/>
            <person name="Luo G."/>
        </authorList>
    </citation>
    <scope>NUCLEOTIDE SEQUENCE [LARGE SCALE GENOMIC DNA]</scope>
    <source>
        <strain evidence="3 4">OF03-9BH</strain>
    </source>
</reference>
<dbReference type="EMBL" id="QSCF01000021">
    <property type="protein sequence ID" value="RGX77927.1"/>
    <property type="molecule type" value="Genomic_DNA"/>
</dbReference>
<feature type="domain" description="BD-FAE-like" evidence="2">
    <location>
        <begin position="54"/>
        <end position="143"/>
    </location>
</feature>
<comment type="caution">
    <text evidence="3">The sequence shown here is derived from an EMBL/GenBank/DDBJ whole genome shotgun (WGS) entry which is preliminary data.</text>
</comment>
<dbReference type="InterPro" id="IPR049492">
    <property type="entry name" value="BD-FAE-like_dom"/>
</dbReference>
<evidence type="ECO:0000256" key="1">
    <source>
        <dbReference type="ARBA" id="ARBA00022801"/>
    </source>
</evidence>
<evidence type="ECO:0000313" key="4">
    <source>
        <dbReference type="Proteomes" id="UP000286075"/>
    </source>
</evidence>
<dbReference type="Pfam" id="PF20434">
    <property type="entry name" value="BD-FAE"/>
    <property type="match status" value="1"/>
</dbReference>
<dbReference type="PANTHER" id="PTHR48081">
    <property type="entry name" value="AB HYDROLASE SUPERFAMILY PROTEIN C4A8.06C"/>
    <property type="match status" value="1"/>
</dbReference>
<dbReference type="Gene3D" id="3.40.50.1820">
    <property type="entry name" value="alpha/beta hydrolase"/>
    <property type="match status" value="1"/>
</dbReference>
<gene>
    <name evidence="3" type="ORF">DXA68_13620</name>
</gene>
<dbReference type="AlphaFoldDB" id="A0A413H352"/>
<accession>A0A413H352</accession>
<dbReference type="InterPro" id="IPR029058">
    <property type="entry name" value="AB_hydrolase_fold"/>
</dbReference>
<organism evidence="3 4">
    <name type="scientific">Bacteroides stercorirosoris</name>
    <dbReference type="NCBI Taxonomy" id="871324"/>
    <lineage>
        <taxon>Bacteria</taxon>
        <taxon>Pseudomonadati</taxon>
        <taxon>Bacteroidota</taxon>
        <taxon>Bacteroidia</taxon>
        <taxon>Bacteroidales</taxon>
        <taxon>Bacteroidaceae</taxon>
        <taxon>Bacteroides</taxon>
    </lineage>
</organism>
<evidence type="ECO:0000313" key="3">
    <source>
        <dbReference type="EMBL" id="RGX77927.1"/>
    </source>
</evidence>